<reference evidence="1 2" key="1">
    <citation type="submission" date="2024-07" db="EMBL/GenBank/DDBJ databases">
        <title>Section-level genome sequencing and comparative genomics of Aspergillus sections Usti and Cavernicolus.</title>
        <authorList>
            <consortium name="Lawrence Berkeley National Laboratory"/>
            <person name="Nybo J.L."/>
            <person name="Vesth T.C."/>
            <person name="Theobald S."/>
            <person name="Frisvad J.C."/>
            <person name="Larsen T.O."/>
            <person name="Kjaerboelling I."/>
            <person name="Rothschild-Mancinelli K."/>
            <person name="Lyhne E.K."/>
            <person name="Kogle M.E."/>
            <person name="Barry K."/>
            <person name="Clum A."/>
            <person name="Na H."/>
            <person name="Ledsgaard L."/>
            <person name="Lin J."/>
            <person name="Lipzen A."/>
            <person name="Kuo A."/>
            <person name="Riley R."/>
            <person name="Mondo S."/>
            <person name="Labutti K."/>
            <person name="Haridas S."/>
            <person name="Pangalinan J."/>
            <person name="Salamov A.A."/>
            <person name="Simmons B.A."/>
            <person name="Magnuson J.K."/>
            <person name="Chen J."/>
            <person name="Drula E."/>
            <person name="Henrissat B."/>
            <person name="Wiebenga A."/>
            <person name="Lubbers R.J."/>
            <person name="Gomes A.C."/>
            <person name="Makela M.R."/>
            <person name="Stajich J."/>
            <person name="Grigoriev I.V."/>
            <person name="Mortensen U.H."/>
            <person name="De Vries R.P."/>
            <person name="Baker S.E."/>
            <person name="Andersen M.R."/>
        </authorList>
    </citation>
    <scope>NUCLEOTIDE SEQUENCE [LARGE SCALE GENOMIC DNA]</scope>
    <source>
        <strain evidence="1 2">CBS 209.92</strain>
    </source>
</reference>
<gene>
    <name evidence="1" type="ORF">BJX66DRAFT_345523</name>
</gene>
<name>A0ABR4FHR2_9EURO</name>
<proteinExistence type="predicted"/>
<dbReference type="Proteomes" id="UP001610563">
    <property type="component" value="Unassembled WGS sequence"/>
</dbReference>
<comment type="caution">
    <text evidence="1">The sequence shown here is derived from an EMBL/GenBank/DDBJ whole genome shotgun (WGS) entry which is preliminary data.</text>
</comment>
<keyword evidence="2" id="KW-1185">Reference proteome</keyword>
<protein>
    <submittedName>
        <fullName evidence="1">Uncharacterized protein</fullName>
    </submittedName>
</protein>
<accession>A0ABR4FHR2</accession>
<dbReference type="EMBL" id="JBFTWV010000322">
    <property type="protein sequence ID" value="KAL2782782.1"/>
    <property type="molecule type" value="Genomic_DNA"/>
</dbReference>
<organism evidence="1 2">
    <name type="scientific">Aspergillus keveii</name>
    <dbReference type="NCBI Taxonomy" id="714993"/>
    <lineage>
        <taxon>Eukaryota</taxon>
        <taxon>Fungi</taxon>
        <taxon>Dikarya</taxon>
        <taxon>Ascomycota</taxon>
        <taxon>Pezizomycotina</taxon>
        <taxon>Eurotiomycetes</taxon>
        <taxon>Eurotiomycetidae</taxon>
        <taxon>Eurotiales</taxon>
        <taxon>Aspergillaceae</taxon>
        <taxon>Aspergillus</taxon>
        <taxon>Aspergillus subgen. Nidulantes</taxon>
    </lineage>
</organism>
<evidence type="ECO:0000313" key="2">
    <source>
        <dbReference type="Proteomes" id="UP001610563"/>
    </source>
</evidence>
<evidence type="ECO:0000313" key="1">
    <source>
        <dbReference type="EMBL" id="KAL2782782.1"/>
    </source>
</evidence>
<sequence length="205" mass="23669">MINDWADDFIPSDLQANIISSNDSDHHERVGYTVDLEDHNYENDWQAAEDDFSNPTDTSPLLTGSVATDINGERQNSDMRLINTIHRLVHDYWNYTTPCGEDTSVLLTFRTIPIISYNIQSQPALLNHWQDIHYFLAAFPTLFLTGIGGHMDRRVIPVSLAAFVDWALCYHSRRFAQHKTFMYLIYDVIELRNSSFGNNLLIRRS</sequence>